<feature type="region of interest" description="Disordered" evidence="1">
    <location>
        <begin position="37"/>
        <end position="61"/>
    </location>
</feature>
<reference evidence="3" key="1">
    <citation type="journal article" date="2019" name="Int. J. Syst. Evol. Microbiol.">
        <title>The Global Catalogue of Microorganisms (GCM) 10K type strain sequencing project: providing services to taxonomists for standard genome sequencing and annotation.</title>
        <authorList>
            <consortium name="The Broad Institute Genomics Platform"/>
            <consortium name="The Broad Institute Genome Sequencing Center for Infectious Disease"/>
            <person name="Wu L."/>
            <person name="Ma J."/>
        </authorList>
    </citation>
    <scope>NUCLEOTIDE SEQUENCE [LARGE SCALE GENOMIC DNA]</scope>
    <source>
        <strain evidence="3">NBRC 111756</strain>
    </source>
</reference>
<proteinExistence type="predicted"/>
<keyword evidence="3" id="KW-1185">Reference proteome</keyword>
<name>A0ABW1ZW84_9GAMM</name>
<comment type="caution">
    <text evidence="2">The sequence shown here is derived from an EMBL/GenBank/DDBJ whole genome shotgun (WGS) entry which is preliminary data.</text>
</comment>
<feature type="compositionally biased region" description="Low complexity" evidence="1">
    <location>
        <begin position="38"/>
        <end position="52"/>
    </location>
</feature>
<dbReference type="RefSeq" id="WP_379907997.1">
    <property type="nucleotide sequence ID" value="NZ_JBHSWE010000001.1"/>
</dbReference>
<evidence type="ECO:0000313" key="2">
    <source>
        <dbReference type="EMBL" id="MFC6669439.1"/>
    </source>
</evidence>
<evidence type="ECO:0008006" key="4">
    <source>
        <dbReference type="Google" id="ProtNLM"/>
    </source>
</evidence>
<protein>
    <recommendedName>
        <fullName evidence="4">PAS domain-containing protein</fullName>
    </recommendedName>
</protein>
<dbReference type="Proteomes" id="UP001596422">
    <property type="component" value="Unassembled WGS sequence"/>
</dbReference>
<evidence type="ECO:0000256" key="1">
    <source>
        <dbReference type="SAM" id="MobiDB-lite"/>
    </source>
</evidence>
<gene>
    <name evidence="2" type="ORF">ACFQDL_04495</name>
</gene>
<organism evidence="2 3">
    <name type="scientific">Marinobacterium aestuariivivens</name>
    <dbReference type="NCBI Taxonomy" id="1698799"/>
    <lineage>
        <taxon>Bacteria</taxon>
        <taxon>Pseudomonadati</taxon>
        <taxon>Pseudomonadota</taxon>
        <taxon>Gammaproteobacteria</taxon>
        <taxon>Oceanospirillales</taxon>
        <taxon>Oceanospirillaceae</taxon>
        <taxon>Marinobacterium</taxon>
    </lineage>
</organism>
<accession>A0ABW1ZW84</accession>
<dbReference type="EMBL" id="JBHSWE010000001">
    <property type="protein sequence ID" value="MFC6669439.1"/>
    <property type="molecule type" value="Genomic_DNA"/>
</dbReference>
<evidence type="ECO:0000313" key="3">
    <source>
        <dbReference type="Proteomes" id="UP001596422"/>
    </source>
</evidence>
<sequence length="61" mass="6473">MFDLQGRLVRANHQAEKVLAARGIRIDLNPHNPLLTLGDGADATPPADAGTASPLFRLDPS</sequence>